<feature type="transmembrane region" description="Helical" evidence="1">
    <location>
        <begin position="124"/>
        <end position="144"/>
    </location>
</feature>
<dbReference type="RefSeq" id="WP_226750198.1">
    <property type="nucleotide sequence ID" value="NZ_JAEINI020000002.1"/>
</dbReference>
<feature type="transmembrane region" description="Helical" evidence="1">
    <location>
        <begin position="150"/>
        <end position="171"/>
    </location>
</feature>
<keyword evidence="1" id="KW-0812">Transmembrane</keyword>
<proteinExistence type="predicted"/>
<keyword evidence="1" id="KW-0472">Membrane</keyword>
<feature type="transmembrane region" description="Helical" evidence="1">
    <location>
        <begin position="216"/>
        <end position="235"/>
    </location>
</feature>
<evidence type="ECO:0000313" key="3">
    <source>
        <dbReference type="Proteomes" id="UP000633814"/>
    </source>
</evidence>
<gene>
    <name evidence="2" type="ORF">JAO78_004695</name>
</gene>
<comment type="caution">
    <text evidence="2">The sequence shown here is derived from an EMBL/GenBank/DDBJ whole genome shotgun (WGS) entry which is preliminary data.</text>
</comment>
<accession>A0ABS8C1R7</accession>
<dbReference type="EMBL" id="JAEINI020000002">
    <property type="protein sequence ID" value="MCB5226108.1"/>
    <property type="molecule type" value="Genomic_DNA"/>
</dbReference>
<feature type="transmembrane region" description="Helical" evidence="1">
    <location>
        <begin position="90"/>
        <end position="112"/>
    </location>
</feature>
<name>A0ABS8C1R7_9ALTE</name>
<protein>
    <recommendedName>
        <fullName evidence="4">DUF2306 domain-containing protein</fullName>
    </recommendedName>
</protein>
<feature type="transmembrane region" description="Helical" evidence="1">
    <location>
        <begin position="183"/>
        <end position="204"/>
    </location>
</feature>
<organism evidence="2 3">
    <name type="scientific">Alishewanella maricola</name>
    <dbReference type="NCBI Taxonomy" id="2795740"/>
    <lineage>
        <taxon>Bacteria</taxon>
        <taxon>Pseudomonadati</taxon>
        <taxon>Pseudomonadota</taxon>
        <taxon>Gammaproteobacteria</taxon>
        <taxon>Alteromonadales</taxon>
        <taxon>Alteromonadaceae</taxon>
        <taxon>Alishewanella</taxon>
    </lineage>
</organism>
<reference evidence="2 3" key="1">
    <citation type="submission" date="2021-10" db="EMBL/GenBank/DDBJ databases">
        <title>Alishewanella koreense sp. nov. isolated from seawater of southwestern coast in South Korea and the proposal for the reclassification of Rheinheimera perlucida and Rheinheimera tuosuensis as Arsukibacterium perlucida and Arsukibacterium tuosuensis.</title>
        <authorList>
            <person name="Kim K.H."/>
            <person name="Ruan W."/>
            <person name="Kim K.R."/>
            <person name="Baek J.H."/>
            <person name="Jeon C.O."/>
        </authorList>
    </citation>
    <scope>NUCLEOTIDE SEQUENCE [LARGE SCALE GENOMIC DNA]</scope>
    <source>
        <strain evidence="2 3">16-MA</strain>
    </source>
</reference>
<sequence length="250" mass="28380">MSFIHTILLYSHIFLGSLCLVLFWVPVICGKGTKLHKLSGRYYYFMMLFIAGSGIVMSLMVLFDPAQVYLKGAILPAEKLAKFVSERRHFSAFLLLLSVLTWVTVRHAYVVLKVQAERQPLRTWHYLLPVVSLMLGSLFMLGYGFNTGTWLFMIFAMVGVFTSTGIVRYVFRAELANRQWIIEHFSSMIGSGIALYTAFFAAGGRKLLSELLSREWQLATWLIAPIVGTLAISLLTKHFSRKFRVSTSTK</sequence>
<keyword evidence="3" id="KW-1185">Reference proteome</keyword>
<keyword evidence="1" id="KW-1133">Transmembrane helix</keyword>
<dbReference type="Proteomes" id="UP000633814">
    <property type="component" value="Unassembled WGS sequence"/>
</dbReference>
<evidence type="ECO:0008006" key="4">
    <source>
        <dbReference type="Google" id="ProtNLM"/>
    </source>
</evidence>
<evidence type="ECO:0000256" key="1">
    <source>
        <dbReference type="SAM" id="Phobius"/>
    </source>
</evidence>
<evidence type="ECO:0000313" key="2">
    <source>
        <dbReference type="EMBL" id="MCB5226108.1"/>
    </source>
</evidence>
<feature type="transmembrane region" description="Helical" evidence="1">
    <location>
        <begin position="6"/>
        <end position="30"/>
    </location>
</feature>
<feature type="transmembrane region" description="Helical" evidence="1">
    <location>
        <begin position="42"/>
        <end position="63"/>
    </location>
</feature>